<dbReference type="Proteomes" id="UP001066327">
    <property type="component" value="Unassembled WGS sequence"/>
</dbReference>
<dbReference type="Gene3D" id="3.40.50.1820">
    <property type="entry name" value="alpha/beta hydrolase"/>
    <property type="match status" value="1"/>
</dbReference>
<dbReference type="RefSeq" id="WP_259465629.1">
    <property type="nucleotide sequence ID" value="NZ_CP082160.1"/>
</dbReference>
<evidence type="ECO:0000313" key="3">
    <source>
        <dbReference type="EMBL" id="MCZ4590277.1"/>
    </source>
</evidence>
<reference evidence="3" key="1">
    <citation type="submission" date="2022-12" db="EMBL/GenBank/DDBJ databases">
        <authorList>
            <person name="Krivoruchko A.V."/>
            <person name="Elkin A."/>
        </authorList>
    </citation>
    <scope>NUCLEOTIDE SEQUENCE</scope>
    <source>
        <strain evidence="3">IEGM 249</strain>
    </source>
</reference>
<evidence type="ECO:0000313" key="4">
    <source>
        <dbReference type="EMBL" id="WLF47683.1"/>
    </source>
</evidence>
<protein>
    <submittedName>
        <fullName evidence="4">Alpha/beta hydrolase</fullName>
    </submittedName>
</protein>
<dbReference type="SUPFAM" id="SSF53474">
    <property type="entry name" value="alpha/beta-Hydrolases"/>
    <property type="match status" value="1"/>
</dbReference>
<evidence type="ECO:0000256" key="1">
    <source>
        <dbReference type="SAM" id="MobiDB-lite"/>
    </source>
</evidence>
<dbReference type="EMBL" id="JAPWIS010000044">
    <property type="protein sequence ID" value="MCZ4590277.1"/>
    <property type="molecule type" value="Genomic_DNA"/>
</dbReference>
<feature type="domain" description="AB hydrolase-1" evidence="2">
    <location>
        <begin position="13"/>
        <end position="94"/>
    </location>
</feature>
<dbReference type="InterPro" id="IPR000073">
    <property type="entry name" value="AB_hydrolase_1"/>
</dbReference>
<name>A0AAX3YEJ1_RHOOP</name>
<dbReference type="InterPro" id="IPR029058">
    <property type="entry name" value="AB_hydrolase_fold"/>
</dbReference>
<feature type="region of interest" description="Disordered" evidence="1">
    <location>
        <begin position="90"/>
        <end position="120"/>
    </location>
</feature>
<dbReference type="AlphaFoldDB" id="A0AAX3YEJ1"/>
<accession>A0AAX3YEJ1</accession>
<dbReference type="Proteomes" id="UP001231166">
    <property type="component" value="Chromosome"/>
</dbReference>
<dbReference type="Pfam" id="PF00561">
    <property type="entry name" value="Abhydrolase_1"/>
    <property type="match status" value="1"/>
</dbReference>
<organism evidence="4 6">
    <name type="scientific">Rhodococcus opacus</name>
    <name type="common">Nocardia opaca</name>
    <dbReference type="NCBI Taxonomy" id="37919"/>
    <lineage>
        <taxon>Bacteria</taxon>
        <taxon>Bacillati</taxon>
        <taxon>Actinomycetota</taxon>
        <taxon>Actinomycetes</taxon>
        <taxon>Mycobacteriales</taxon>
        <taxon>Nocardiaceae</taxon>
        <taxon>Rhodococcus</taxon>
    </lineage>
</organism>
<feature type="compositionally biased region" description="Basic residues" evidence="1">
    <location>
        <begin position="95"/>
        <end position="112"/>
    </location>
</feature>
<reference evidence="4" key="2">
    <citation type="submission" date="2023-07" db="EMBL/GenBank/DDBJ databases">
        <title>Genomic analysis of Rhodococcus opacus VOC-14 with glycol ethers degradation activity.</title>
        <authorList>
            <person name="Narkevich D.A."/>
            <person name="Hlushen A.M."/>
            <person name="Akhremchuk A.E."/>
            <person name="Sikolenko M.A."/>
            <person name="Valentovich L.N."/>
        </authorList>
    </citation>
    <scope>NUCLEOTIDE SEQUENCE</scope>
    <source>
        <strain evidence="4">VOC-14</strain>
    </source>
</reference>
<keyword evidence="4" id="KW-0378">Hydrolase</keyword>
<proteinExistence type="predicted"/>
<dbReference type="GO" id="GO:0016787">
    <property type="term" value="F:hydrolase activity"/>
    <property type="evidence" value="ECO:0007669"/>
    <property type="project" value="UniProtKB-KW"/>
</dbReference>
<evidence type="ECO:0000313" key="5">
    <source>
        <dbReference type="Proteomes" id="UP001066327"/>
    </source>
</evidence>
<dbReference type="EMBL" id="CP130953">
    <property type="protein sequence ID" value="WLF47683.1"/>
    <property type="molecule type" value="Genomic_DNA"/>
</dbReference>
<sequence length="120" mass="13217">MRTAGKRRTDLAAPLEHLDLHDTTLVGFSTGGGEVSRYVGRHGTGRVAQIMLVSAVPPFMLQTADNPDGIPVEAFDSSAETDLTVTRPRVYATRSGRRQIRRSPQRLRRHRRVLGDGLPS</sequence>
<evidence type="ECO:0000313" key="6">
    <source>
        <dbReference type="Proteomes" id="UP001231166"/>
    </source>
</evidence>
<gene>
    <name evidence="3" type="ORF">O4328_42825</name>
    <name evidence="4" type="ORF">Q5707_01300</name>
</gene>
<keyword evidence="5" id="KW-1185">Reference proteome</keyword>
<evidence type="ECO:0000259" key="2">
    <source>
        <dbReference type="Pfam" id="PF00561"/>
    </source>
</evidence>